<evidence type="ECO:0000256" key="1">
    <source>
        <dbReference type="SAM" id="MobiDB-lite"/>
    </source>
</evidence>
<feature type="non-terminal residue" evidence="2">
    <location>
        <position position="47"/>
    </location>
</feature>
<reference evidence="2 3" key="1">
    <citation type="submission" date="2019-10" db="EMBL/GenBank/DDBJ databases">
        <title>Assembly and Annotation for the nematode Trichostrongylus colubriformis.</title>
        <authorList>
            <person name="Martin J."/>
        </authorList>
    </citation>
    <scope>NUCLEOTIDE SEQUENCE [LARGE SCALE GENOMIC DNA]</scope>
    <source>
        <strain evidence="2">G859</strain>
        <tissue evidence="2">Whole worm</tissue>
    </source>
</reference>
<accession>A0AAN8IGI1</accession>
<name>A0AAN8IGI1_TRICO</name>
<dbReference type="EMBL" id="WIXE01020459">
    <property type="protein sequence ID" value="KAK5969198.1"/>
    <property type="molecule type" value="Genomic_DNA"/>
</dbReference>
<protein>
    <submittedName>
        <fullName evidence="2">Uncharacterized protein</fullName>
    </submittedName>
</protein>
<comment type="caution">
    <text evidence="2">The sequence shown here is derived from an EMBL/GenBank/DDBJ whole genome shotgun (WGS) entry which is preliminary data.</text>
</comment>
<evidence type="ECO:0000313" key="2">
    <source>
        <dbReference type="EMBL" id="KAK5969198.1"/>
    </source>
</evidence>
<feature type="region of interest" description="Disordered" evidence="1">
    <location>
        <begin position="1"/>
        <end position="47"/>
    </location>
</feature>
<proteinExistence type="predicted"/>
<gene>
    <name evidence="2" type="ORF">GCK32_008803</name>
</gene>
<organism evidence="2 3">
    <name type="scientific">Trichostrongylus colubriformis</name>
    <name type="common">Black scour worm</name>
    <dbReference type="NCBI Taxonomy" id="6319"/>
    <lineage>
        <taxon>Eukaryota</taxon>
        <taxon>Metazoa</taxon>
        <taxon>Ecdysozoa</taxon>
        <taxon>Nematoda</taxon>
        <taxon>Chromadorea</taxon>
        <taxon>Rhabditida</taxon>
        <taxon>Rhabditina</taxon>
        <taxon>Rhabditomorpha</taxon>
        <taxon>Strongyloidea</taxon>
        <taxon>Trichostrongylidae</taxon>
        <taxon>Trichostrongylus</taxon>
    </lineage>
</organism>
<sequence length="47" mass="5321">MSKNPNVENFHETAVTPGPSVVNRPPLLILPGKEESQDYDNTRRMLK</sequence>
<dbReference type="Proteomes" id="UP001331761">
    <property type="component" value="Unassembled WGS sequence"/>
</dbReference>
<feature type="compositionally biased region" description="Basic and acidic residues" evidence="1">
    <location>
        <begin position="32"/>
        <end position="47"/>
    </location>
</feature>
<dbReference type="AlphaFoldDB" id="A0AAN8IGI1"/>
<keyword evidence="3" id="KW-1185">Reference proteome</keyword>
<evidence type="ECO:0000313" key="3">
    <source>
        <dbReference type="Proteomes" id="UP001331761"/>
    </source>
</evidence>